<dbReference type="Proteomes" id="UP000094020">
    <property type="component" value="Chromosome 10"/>
</dbReference>
<reference evidence="11" key="1">
    <citation type="submission" date="2013-07" db="EMBL/GenBank/DDBJ databases">
        <title>The Genome Sequence of Cryptococcus pinus CBS10737.</title>
        <authorList>
            <consortium name="The Broad Institute Genome Sequencing Platform"/>
            <person name="Cuomo C."/>
            <person name="Litvintseva A."/>
            <person name="Chen Y."/>
            <person name="Heitman J."/>
            <person name="Sun S."/>
            <person name="Springer D."/>
            <person name="Dromer F."/>
            <person name="Young S.K."/>
            <person name="Zeng Q."/>
            <person name="Gargeya S."/>
            <person name="Fitzgerald M."/>
            <person name="Abouelleil A."/>
            <person name="Alvarado L."/>
            <person name="Berlin A.M."/>
            <person name="Chapman S.B."/>
            <person name="Dewar J."/>
            <person name="Goldberg J."/>
            <person name="Griggs A."/>
            <person name="Gujja S."/>
            <person name="Hansen M."/>
            <person name="Howarth C."/>
            <person name="Imamovic A."/>
            <person name="Larimer J."/>
            <person name="McCowan C."/>
            <person name="Murphy C."/>
            <person name="Pearson M."/>
            <person name="Priest M."/>
            <person name="Roberts A."/>
            <person name="Saif S."/>
            <person name="Shea T."/>
            <person name="Sykes S."/>
            <person name="Wortman J."/>
            <person name="Nusbaum C."/>
            <person name="Birren B."/>
        </authorList>
    </citation>
    <scope>NUCLEOTIDE SEQUENCE [LARGE SCALE GENOMIC DNA]</scope>
    <source>
        <strain evidence="11">CBS 10737</strain>
    </source>
</reference>
<feature type="transmembrane region" description="Helical" evidence="10">
    <location>
        <begin position="274"/>
        <end position="295"/>
    </location>
</feature>
<dbReference type="SUPFAM" id="SSF103473">
    <property type="entry name" value="MFS general substrate transporter"/>
    <property type="match status" value="1"/>
</dbReference>
<feature type="transmembrane region" description="Helical" evidence="10">
    <location>
        <begin position="533"/>
        <end position="552"/>
    </location>
</feature>
<reference evidence="12" key="2">
    <citation type="submission" date="2013-07" db="EMBL/GenBank/DDBJ databases">
        <authorList>
            <consortium name="The Broad Institute Genome Sequencing Platform"/>
            <person name="Cuomo C."/>
            <person name="Litvintseva A."/>
            <person name="Chen Y."/>
            <person name="Heitman J."/>
            <person name="Sun S."/>
            <person name="Springer D."/>
            <person name="Dromer F."/>
            <person name="Young S.K."/>
            <person name="Zeng Q."/>
            <person name="Gargeya S."/>
            <person name="Fitzgerald M."/>
            <person name="Abouelleil A."/>
            <person name="Alvarado L."/>
            <person name="Berlin A.M."/>
            <person name="Chapman S.B."/>
            <person name="Dewar J."/>
            <person name="Goldberg J."/>
            <person name="Griggs A."/>
            <person name="Gujja S."/>
            <person name="Hansen M."/>
            <person name="Howarth C."/>
            <person name="Imamovic A."/>
            <person name="Larimer J."/>
            <person name="McCowan C."/>
            <person name="Murphy C."/>
            <person name="Pearson M."/>
            <person name="Priest M."/>
            <person name="Roberts A."/>
            <person name="Saif S."/>
            <person name="Shea T."/>
            <person name="Sykes S."/>
            <person name="Wortman J."/>
            <person name="Nusbaum C."/>
            <person name="Birren B."/>
        </authorList>
    </citation>
    <scope>NUCLEOTIDE SEQUENCE</scope>
    <source>
        <strain evidence="12">CBS 10737</strain>
    </source>
</reference>
<dbReference type="GeneID" id="30173860"/>
<evidence type="ECO:0000313" key="13">
    <source>
        <dbReference type="Proteomes" id="UP000094020"/>
    </source>
</evidence>
<keyword evidence="3 10" id="KW-0813">Transport</keyword>
<sequence>MGIPPPHVRAWYSYAFAAEVYSACGLAIFLPITLEQLAKEVGYYAPDFVEACNPNKTAGDEIQRVCKARILGTWVDTASFSMYVKSIAVAIQAICIISIGPLADSPFWRKRLLLLFAYAGSLSAILFLLFPTNPNLALPLIAALLFVIGNTTYASSIVCANAFLPILAREDEEVKKAYDESQTPVTSTEDDFELDLNGEVREEIAGLRRASLDEEANTVIPQGMGIVVRAISTADLTEDEFTLAPKSTIKEIHGLKTHYETLFSLTVSRLSSTAIALGFLSGVSVLTLLLIPVLYFEGSTFSLRLAIGLSGIWWAIFTIPSWIGLPSGISNQEQEERYDKLKISDAWKRIGKMLNFKEVRKLPNLYTFLIAWMFLSDGFHTTTYSAILFASSVLSMSASKVILMGILVQMAAVISSITVPKLQNHLSSLDKPITNFKVLMYAVLAGGVIPLYTSIGLILPIGGLRSEGEMYILGVWFGLVYGPFLSYSRAVYTELIPPGHESTFFSLFAFTDKSASFIGPAVVGLIADLTGNLRYGFIFLLIMLSIPIPILLKVNIREGIQDAQRWNENKLMPNTNVENDQETTGLLSQ</sequence>
<feature type="transmembrane region" description="Helical" evidence="10">
    <location>
        <begin position="80"/>
        <end position="100"/>
    </location>
</feature>
<feature type="transmembrane region" description="Helical" evidence="10">
    <location>
        <begin position="112"/>
        <end position="130"/>
    </location>
</feature>
<dbReference type="GO" id="GO:0005774">
    <property type="term" value="C:vacuolar membrane"/>
    <property type="evidence" value="ECO:0007669"/>
    <property type="project" value="UniProtKB-SubCell"/>
</dbReference>
<evidence type="ECO:0000256" key="3">
    <source>
        <dbReference type="ARBA" id="ARBA00022448"/>
    </source>
</evidence>
<dbReference type="PANTHER" id="PTHR23519:SF1">
    <property type="entry name" value="AUTOPHAGY-RELATED PROTEIN 22"/>
    <property type="match status" value="1"/>
</dbReference>
<comment type="subcellular location">
    <subcellularLocation>
        <location evidence="1 10">Vacuole membrane</location>
        <topology evidence="1 10">Multi-pass membrane protein</topology>
    </subcellularLocation>
</comment>
<evidence type="ECO:0000256" key="7">
    <source>
        <dbReference type="ARBA" id="ARBA00022989"/>
    </source>
</evidence>
<dbReference type="KEGG" id="kpin:30173860"/>
<reference evidence="11" key="3">
    <citation type="submission" date="2016-07" db="EMBL/GenBank/DDBJ databases">
        <title>Evolution of pathogenesis and genome organization in the Tremellales.</title>
        <authorList>
            <person name="Cuomo C."/>
            <person name="Litvintseva A."/>
            <person name="Heitman J."/>
            <person name="Chen Y."/>
            <person name="Sun S."/>
            <person name="Springer D."/>
            <person name="Dromer F."/>
            <person name="Young S."/>
            <person name="Zeng Q."/>
            <person name="Chapman S."/>
            <person name="Gujja S."/>
            <person name="Saif S."/>
            <person name="Birren B."/>
        </authorList>
    </citation>
    <scope>NUCLEOTIDE SEQUENCE</scope>
    <source>
        <strain evidence="11">CBS 10737</strain>
    </source>
</reference>
<dbReference type="PANTHER" id="PTHR23519">
    <property type="entry name" value="AUTOPHAGY-RELATED PROTEIN 22"/>
    <property type="match status" value="1"/>
</dbReference>
<feature type="transmembrane region" description="Helical" evidence="10">
    <location>
        <begin position="12"/>
        <end position="34"/>
    </location>
</feature>
<dbReference type="CDD" id="cd17483">
    <property type="entry name" value="MFS_Atg22_like"/>
    <property type="match status" value="1"/>
</dbReference>
<dbReference type="InterPro" id="IPR044738">
    <property type="entry name" value="Atg22"/>
</dbReference>
<keyword evidence="9 10" id="KW-0472">Membrane</keyword>
<feature type="transmembrane region" description="Helical" evidence="10">
    <location>
        <begin position="136"/>
        <end position="167"/>
    </location>
</feature>
<comment type="similarity">
    <text evidence="2 10">Belongs to the ATG22 family.</text>
</comment>
<dbReference type="RefSeq" id="XP_019009929.1">
    <property type="nucleotide sequence ID" value="XM_019157211.1"/>
</dbReference>
<evidence type="ECO:0000256" key="1">
    <source>
        <dbReference type="ARBA" id="ARBA00004128"/>
    </source>
</evidence>
<evidence type="ECO:0000256" key="5">
    <source>
        <dbReference type="ARBA" id="ARBA00022692"/>
    </source>
</evidence>
<keyword evidence="7 10" id="KW-1133">Transmembrane helix</keyword>
<keyword evidence="6 10" id="KW-0029">Amino-acid transport</keyword>
<feature type="transmembrane region" description="Helical" evidence="10">
    <location>
        <begin position="504"/>
        <end position="527"/>
    </location>
</feature>
<gene>
    <name evidence="11" type="ORF">I206_05491</name>
    <name evidence="12" type="ORF">I206_106967</name>
</gene>
<feature type="transmembrane region" description="Helical" evidence="10">
    <location>
        <begin position="439"/>
        <end position="459"/>
    </location>
</feature>
<keyword evidence="5 10" id="KW-0812">Transmembrane</keyword>
<evidence type="ECO:0000256" key="4">
    <source>
        <dbReference type="ARBA" id="ARBA00022554"/>
    </source>
</evidence>
<accession>A0A1B9HZL9</accession>
<evidence type="ECO:0000256" key="9">
    <source>
        <dbReference type="ARBA" id="ARBA00023136"/>
    </source>
</evidence>
<dbReference type="EMBL" id="KI894013">
    <property type="protein sequence ID" value="OCF48710.1"/>
    <property type="molecule type" value="Genomic_DNA"/>
</dbReference>
<comment type="function">
    <text evidence="10">Vacuolar effluxer which mediate the efflux of amino acids resulting from autophagic degradation. The release of autophagic amino acids allows the maintenance of protein synthesis and viability during nitrogen starvation.</text>
</comment>
<keyword evidence="13" id="KW-1185">Reference proteome</keyword>
<dbReference type="GO" id="GO:0006914">
    <property type="term" value="P:autophagy"/>
    <property type="evidence" value="ECO:0007669"/>
    <property type="project" value="UniProtKB-KW"/>
</dbReference>
<evidence type="ECO:0000256" key="8">
    <source>
        <dbReference type="ARBA" id="ARBA00023006"/>
    </source>
</evidence>
<dbReference type="STRING" id="1296096.A0A1B9HZL9"/>
<evidence type="ECO:0000256" key="6">
    <source>
        <dbReference type="ARBA" id="ARBA00022970"/>
    </source>
</evidence>
<feature type="transmembrane region" description="Helical" evidence="10">
    <location>
        <begin position="301"/>
        <end position="325"/>
    </location>
</feature>
<evidence type="ECO:0000256" key="2">
    <source>
        <dbReference type="ARBA" id="ARBA00006978"/>
    </source>
</evidence>
<dbReference type="Gene3D" id="1.20.1250.20">
    <property type="entry name" value="MFS general substrate transporter like domains"/>
    <property type="match status" value="2"/>
</dbReference>
<dbReference type="InterPro" id="IPR024671">
    <property type="entry name" value="Atg22-like"/>
</dbReference>
<name>A0A1B9HZL9_9TREE</name>
<dbReference type="InterPro" id="IPR050495">
    <property type="entry name" value="ATG22/LtaA_families"/>
</dbReference>
<evidence type="ECO:0000313" key="12">
    <source>
        <dbReference type="EMBL" id="WWC73003.1"/>
    </source>
</evidence>
<dbReference type="Pfam" id="PF11700">
    <property type="entry name" value="ATG22"/>
    <property type="match status" value="1"/>
</dbReference>
<dbReference type="EMBL" id="CP144528">
    <property type="protein sequence ID" value="WWC73003.1"/>
    <property type="molecule type" value="Genomic_DNA"/>
</dbReference>
<feature type="transmembrane region" description="Helical" evidence="10">
    <location>
        <begin position="471"/>
        <end position="492"/>
    </location>
</feature>
<dbReference type="InterPro" id="IPR036259">
    <property type="entry name" value="MFS_trans_sf"/>
</dbReference>
<proteinExistence type="inferred from homology"/>
<dbReference type="OrthoDB" id="192733at2759"/>
<reference evidence="12" key="4">
    <citation type="submission" date="2024-02" db="EMBL/GenBank/DDBJ databases">
        <title>Comparative genomics of Cryptococcus and Kwoniella reveals pathogenesis evolution and contrasting modes of karyotype evolution via chromosome fusion or intercentromeric recombination.</title>
        <authorList>
            <person name="Coelho M.A."/>
            <person name="David-Palma M."/>
            <person name="Shea T."/>
            <person name="Bowers K."/>
            <person name="McGinley-Smith S."/>
            <person name="Mohammad A.W."/>
            <person name="Gnirke A."/>
            <person name="Yurkov A.M."/>
            <person name="Nowrousian M."/>
            <person name="Sun S."/>
            <person name="Cuomo C.A."/>
            <person name="Heitman J."/>
        </authorList>
    </citation>
    <scope>NUCLEOTIDE SEQUENCE</scope>
    <source>
        <strain evidence="12">CBS 10737</strain>
    </source>
</reference>
<dbReference type="GO" id="GO:0032974">
    <property type="term" value="P:amino acid transmembrane export from vacuole"/>
    <property type="evidence" value="ECO:0007669"/>
    <property type="project" value="InterPro"/>
</dbReference>
<evidence type="ECO:0000313" key="11">
    <source>
        <dbReference type="EMBL" id="OCF48710.1"/>
    </source>
</evidence>
<organism evidence="11">
    <name type="scientific">Kwoniella pini CBS 10737</name>
    <dbReference type="NCBI Taxonomy" id="1296096"/>
    <lineage>
        <taxon>Eukaryota</taxon>
        <taxon>Fungi</taxon>
        <taxon>Dikarya</taxon>
        <taxon>Basidiomycota</taxon>
        <taxon>Agaricomycotina</taxon>
        <taxon>Tremellomycetes</taxon>
        <taxon>Tremellales</taxon>
        <taxon>Cryptococcaceae</taxon>
        <taxon>Kwoniella</taxon>
    </lineage>
</organism>
<dbReference type="AlphaFoldDB" id="A0A1B9HZL9"/>
<keyword evidence="8 10" id="KW-0072">Autophagy</keyword>
<protein>
    <recommendedName>
        <fullName evidence="10">Autophagy-related protein</fullName>
    </recommendedName>
</protein>
<feature type="transmembrane region" description="Helical" evidence="10">
    <location>
        <begin position="365"/>
        <end position="389"/>
    </location>
</feature>
<feature type="transmembrane region" description="Helical" evidence="10">
    <location>
        <begin position="401"/>
        <end position="419"/>
    </location>
</feature>
<keyword evidence="4 10" id="KW-0926">Vacuole</keyword>
<evidence type="ECO:0000256" key="10">
    <source>
        <dbReference type="RuleBase" id="RU363073"/>
    </source>
</evidence>